<dbReference type="PROSITE" id="PS51257">
    <property type="entry name" value="PROKAR_LIPOPROTEIN"/>
    <property type="match status" value="1"/>
</dbReference>
<name>A0ABV0B9P5_9SPHN</name>
<sequence>MMHWIRNLALLIAAPLILTGCLFTPGQFVSTLTIGKDRSFTFTYKGEVLAIDLEGMSDGLGGMAEGDTVKDAADADSTDDDVKPGDAPQESPAEKAQETAEKKAKRDAQLREIATQLAKEPGYNSVQYLGDNKFVVDYSISGTLTHNFVYPFNQDAAMVLPWIAIELRGKDTIRVKAPGFAKQENVGGEMTGSRESKASGTFTLTTDAEIVSQNNEDGSKTAGGKRVIQWNVTPISKEAPTAVLRLNAR</sequence>
<organism evidence="2 3">
    <name type="scientific">Sphingomonas rustica</name>
    <dbReference type="NCBI Taxonomy" id="3103142"/>
    <lineage>
        <taxon>Bacteria</taxon>
        <taxon>Pseudomonadati</taxon>
        <taxon>Pseudomonadota</taxon>
        <taxon>Alphaproteobacteria</taxon>
        <taxon>Sphingomonadales</taxon>
        <taxon>Sphingomonadaceae</taxon>
        <taxon>Sphingomonas</taxon>
    </lineage>
</organism>
<gene>
    <name evidence="2" type="ORF">TPR58_13945</name>
</gene>
<dbReference type="EMBL" id="JBDIZK010000008">
    <property type="protein sequence ID" value="MEN3748274.1"/>
    <property type="molecule type" value="Genomic_DNA"/>
</dbReference>
<evidence type="ECO:0000313" key="3">
    <source>
        <dbReference type="Proteomes" id="UP001427805"/>
    </source>
</evidence>
<dbReference type="Proteomes" id="UP001427805">
    <property type="component" value="Unassembled WGS sequence"/>
</dbReference>
<feature type="region of interest" description="Disordered" evidence="1">
    <location>
        <begin position="64"/>
        <end position="108"/>
    </location>
</feature>
<dbReference type="RefSeq" id="WP_346247293.1">
    <property type="nucleotide sequence ID" value="NZ_JBDIZK010000008.1"/>
</dbReference>
<reference evidence="2 3" key="1">
    <citation type="submission" date="2024-05" db="EMBL/GenBank/DDBJ databases">
        <title>Sphingomonas sp. HF-S3 16S ribosomal RNA gene Genome sequencing and assembly.</title>
        <authorList>
            <person name="Lee H."/>
        </authorList>
    </citation>
    <scope>NUCLEOTIDE SEQUENCE [LARGE SCALE GENOMIC DNA]</scope>
    <source>
        <strain evidence="2 3">HF-S3</strain>
    </source>
</reference>
<comment type="caution">
    <text evidence="2">The sequence shown here is derived from an EMBL/GenBank/DDBJ whole genome shotgun (WGS) entry which is preliminary data.</text>
</comment>
<feature type="compositionally biased region" description="Basic and acidic residues" evidence="1">
    <location>
        <begin position="92"/>
        <end position="108"/>
    </location>
</feature>
<accession>A0ABV0B9P5</accession>
<protein>
    <recommendedName>
        <fullName evidence="4">DUF4412 domain-containing protein</fullName>
    </recommendedName>
</protein>
<evidence type="ECO:0008006" key="4">
    <source>
        <dbReference type="Google" id="ProtNLM"/>
    </source>
</evidence>
<evidence type="ECO:0000313" key="2">
    <source>
        <dbReference type="EMBL" id="MEN3748274.1"/>
    </source>
</evidence>
<proteinExistence type="predicted"/>
<keyword evidence="3" id="KW-1185">Reference proteome</keyword>
<evidence type="ECO:0000256" key="1">
    <source>
        <dbReference type="SAM" id="MobiDB-lite"/>
    </source>
</evidence>